<proteinExistence type="predicted"/>
<sequence length="54" mass="6049">MPILAQSTSVQPEGSMVIVAANGPWQDNFNPWNDPNGQAELPLLFKILYVNYKM</sequence>
<dbReference type="AlphaFoldDB" id="C3ML54"/>
<dbReference type="RefSeq" id="WP_012714354.1">
    <property type="nucleotide sequence ID" value="NC_012589.1"/>
</dbReference>
<dbReference type="HOGENOM" id="CLU_3039230_0_0_2"/>
<dbReference type="OrthoDB" id="194307at2157"/>
<dbReference type="EMBL" id="CP001399">
    <property type="protein sequence ID" value="ACP36456.1"/>
    <property type="molecule type" value="Genomic_DNA"/>
</dbReference>
<accession>C3ML54</accession>
<dbReference type="Proteomes" id="UP000001747">
    <property type="component" value="Chromosome"/>
</dbReference>
<dbReference type="KEGG" id="sis:LS215_2497"/>
<dbReference type="GeneID" id="58787511"/>
<organism evidence="1 2">
    <name type="scientific">Saccharolobus islandicus (strain L.S.2.15 / Lassen #1)</name>
    <name type="common">Sulfolobus islandicus</name>
    <dbReference type="NCBI Taxonomy" id="429572"/>
    <lineage>
        <taxon>Archaea</taxon>
        <taxon>Thermoproteota</taxon>
        <taxon>Thermoprotei</taxon>
        <taxon>Sulfolobales</taxon>
        <taxon>Sulfolobaceae</taxon>
        <taxon>Saccharolobus</taxon>
    </lineage>
</organism>
<protein>
    <submittedName>
        <fullName evidence="1">Uncharacterized protein</fullName>
    </submittedName>
</protein>
<gene>
    <name evidence="1" type="ordered locus">LS215_2497</name>
</gene>
<reference evidence="1 2" key="1">
    <citation type="journal article" date="2009" name="Proc. Natl. Acad. Sci. U.S.A.">
        <title>Biogeography of the Sulfolobus islandicus pan-genome.</title>
        <authorList>
            <person name="Reno M.L."/>
            <person name="Held N.L."/>
            <person name="Fields C.J."/>
            <person name="Burke P.V."/>
            <person name="Whitaker R.J."/>
        </authorList>
    </citation>
    <scope>NUCLEOTIDE SEQUENCE [LARGE SCALE GENOMIC DNA]</scope>
    <source>
        <strain evidence="2">L.S.2.15 / Lassen #1</strain>
    </source>
</reference>
<evidence type="ECO:0000313" key="2">
    <source>
        <dbReference type="Proteomes" id="UP000001747"/>
    </source>
</evidence>
<evidence type="ECO:0000313" key="1">
    <source>
        <dbReference type="EMBL" id="ACP36456.1"/>
    </source>
</evidence>
<name>C3ML54_SACI2</name>